<protein>
    <submittedName>
        <fullName evidence="2">BQ2448_7373 protein</fullName>
    </submittedName>
</protein>
<evidence type="ECO:0000313" key="3">
    <source>
        <dbReference type="Proteomes" id="UP000198372"/>
    </source>
</evidence>
<keyword evidence="3" id="KW-1185">Reference proteome</keyword>
<evidence type="ECO:0000313" key="2">
    <source>
        <dbReference type="EMBL" id="SCV73447.1"/>
    </source>
</evidence>
<feature type="region of interest" description="Disordered" evidence="1">
    <location>
        <begin position="104"/>
        <end position="129"/>
    </location>
</feature>
<organism evidence="2 3">
    <name type="scientific">Microbotryum intermedium</name>
    <dbReference type="NCBI Taxonomy" id="269621"/>
    <lineage>
        <taxon>Eukaryota</taxon>
        <taxon>Fungi</taxon>
        <taxon>Dikarya</taxon>
        <taxon>Basidiomycota</taxon>
        <taxon>Pucciniomycotina</taxon>
        <taxon>Microbotryomycetes</taxon>
        <taxon>Microbotryales</taxon>
        <taxon>Microbotryaceae</taxon>
        <taxon>Microbotryum</taxon>
    </lineage>
</organism>
<sequence>MTVKHGHDWLEGALRVVPEALLFRKVNLRDALLSLVGKVDGKSQCTTTTYRAKHNEPKLHRLFLNAIVKLADQLIAATAKQIKLVLVFDNATYRPVLKQKTVVARQAREQQQTPQRGTASDTDPVPVHQ</sequence>
<reference evidence="3" key="1">
    <citation type="submission" date="2016-09" db="EMBL/GenBank/DDBJ databases">
        <authorList>
            <person name="Jeantristanb JTB J.-T."/>
            <person name="Ricardo R."/>
        </authorList>
    </citation>
    <scope>NUCLEOTIDE SEQUENCE [LARGE SCALE GENOMIC DNA]</scope>
</reference>
<dbReference type="AlphaFoldDB" id="A0A238FJM9"/>
<proteinExistence type="predicted"/>
<name>A0A238FJM9_9BASI</name>
<dbReference type="EMBL" id="FMSP01000018">
    <property type="protein sequence ID" value="SCV73447.1"/>
    <property type="molecule type" value="Genomic_DNA"/>
</dbReference>
<accession>A0A238FJM9</accession>
<feature type="compositionally biased region" description="Polar residues" evidence="1">
    <location>
        <begin position="109"/>
        <end position="121"/>
    </location>
</feature>
<gene>
    <name evidence="2" type="ORF">BQ2448_7373</name>
</gene>
<dbReference type="OrthoDB" id="2539341at2759"/>
<evidence type="ECO:0000256" key="1">
    <source>
        <dbReference type="SAM" id="MobiDB-lite"/>
    </source>
</evidence>
<dbReference type="Proteomes" id="UP000198372">
    <property type="component" value="Unassembled WGS sequence"/>
</dbReference>